<dbReference type="GeneID" id="81389513"/>
<dbReference type="EMBL" id="JAPQKT010000010">
    <property type="protein sequence ID" value="KAJ5217816.1"/>
    <property type="molecule type" value="Genomic_DNA"/>
</dbReference>
<dbReference type="RefSeq" id="XP_056495410.1">
    <property type="nucleotide sequence ID" value="XM_056650346.1"/>
</dbReference>
<evidence type="ECO:0000256" key="2">
    <source>
        <dbReference type="SAM" id="SignalP"/>
    </source>
</evidence>
<comment type="caution">
    <text evidence="3">The sequence shown here is derived from an EMBL/GenBank/DDBJ whole genome shotgun (WGS) entry which is preliminary data.</text>
</comment>
<evidence type="ECO:0000313" key="4">
    <source>
        <dbReference type="Proteomes" id="UP001147733"/>
    </source>
</evidence>
<accession>A0A9W9NDD0</accession>
<keyword evidence="2" id="KW-0732">Signal</keyword>
<feature type="signal peptide" evidence="2">
    <location>
        <begin position="1"/>
        <end position="19"/>
    </location>
</feature>
<keyword evidence="4" id="KW-1185">Reference proteome</keyword>
<organism evidence="3 4">
    <name type="scientific">Penicillium citrinum</name>
    <dbReference type="NCBI Taxonomy" id="5077"/>
    <lineage>
        <taxon>Eukaryota</taxon>
        <taxon>Fungi</taxon>
        <taxon>Dikarya</taxon>
        <taxon>Ascomycota</taxon>
        <taxon>Pezizomycotina</taxon>
        <taxon>Eurotiomycetes</taxon>
        <taxon>Eurotiomycetidae</taxon>
        <taxon>Eurotiales</taxon>
        <taxon>Aspergillaceae</taxon>
        <taxon>Penicillium</taxon>
    </lineage>
</organism>
<feature type="chain" id="PRO_5040927805" evidence="2">
    <location>
        <begin position="20"/>
        <end position="352"/>
    </location>
</feature>
<dbReference type="Proteomes" id="UP001147733">
    <property type="component" value="Unassembled WGS sequence"/>
</dbReference>
<reference evidence="3" key="1">
    <citation type="submission" date="2022-11" db="EMBL/GenBank/DDBJ databases">
        <authorList>
            <person name="Petersen C."/>
        </authorList>
    </citation>
    <scope>NUCLEOTIDE SEQUENCE</scope>
    <source>
        <strain evidence="3">IBT 23319</strain>
    </source>
</reference>
<evidence type="ECO:0000256" key="1">
    <source>
        <dbReference type="SAM" id="MobiDB-lite"/>
    </source>
</evidence>
<feature type="compositionally biased region" description="Gly residues" evidence="1">
    <location>
        <begin position="70"/>
        <end position="81"/>
    </location>
</feature>
<dbReference type="AlphaFoldDB" id="A0A9W9NDD0"/>
<feature type="region of interest" description="Disordered" evidence="1">
    <location>
        <begin position="50"/>
        <end position="94"/>
    </location>
</feature>
<evidence type="ECO:0000313" key="3">
    <source>
        <dbReference type="EMBL" id="KAJ5217816.1"/>
    </source>
</evidence>
<name>A0A9W9NDD0_PENCI</name>
<gene>
    <name evidence="3" type="ORF">N7469_011441</name>
</gene>
<sequence length="352" mass="36628">MPTSKELLALTTLFLQVLARPAPAGDLGSPNGDLAGDLELLYSQAFDYQPTQGTKHSNDEHGNEPCPSCGGDGGHGGGGHESGWPGPTVTGDCPAAPTSTVTITTDADGNGFGTITITDTVTDTISRCTATTTTNGLAPNTVTETETDTLTSTISSCTATTTDYETVTADASTITQTVTTPGPTKTETSTVTEAAETVTLPGSTETETETETATDTITQTTTLTHNQIITSTATQTETETLEVTKTVTSDDCGETGGGDGGGLDYGTCTDPTIKWEYGLDGRTEYSYTTNNQKDFPFGSSPTIGSPEDLICNRLRSPCNAPQETIDKCYEAEEATANLTGQEAADVWNELMT</sequence>
<dbReference type="OrthoDB" id="2153847at2759"/>
<reference evidence="3" key="2">
    <citation type="journal article" date="2023" name="IMA Fungus">
        <title>Comparative genomic study of the Penicillium genus elucidates a diverse pangenome and 15 lateral gene transfer events.</title>
        <authorList>
            <person name="Petersen C."/>
            <person name="Sorensen T."/>
            <person name="Nielsen M.R."/>
            <person name="Sondergaard T.E."/>
            <person name="Sorensen J.L."/>
            <person name="Fitzpatrick D.A."/>
            <person name="Frisvad J.C."/>
            <person name="Nielsen K.L."/>
        </authorList>
    </citation>
    <scope>NUCLEOTIDE SEQUENCE</scope>
    <source>
        <strain evidence="3">IBT 23319</strain>
    </source>
</reference>
<proteinExistence type="predicted"/>
<protein>
    <submittedName>
        <fullName evidence="3">Uncharacterized protein</fullName>
    </submittedName>
</protein>